<accession>A0A0A9C3P3</accession>
<name>A0A0A9C3P3_ARUDO</name>
<reference evidence="1" key="2">
    <citation type="journal article" date="2015" name="Data Brief">
        <title>Shoot transcriptome of the giant reed, Arundo donax.</title>
        <authorList>
            <person name="Barrero R.A."/>
            <person name="Guerrero F.D."/>
            <person name="Moolhuijzen P."/>
            <person name="Goolsby J.A."/>
            <person name="Tidwell J."/>
            <person name="Bellgard S.E."/>
            <person name="Bellgard M.I."/>
        </authorList>
    </citation>
    <scope>NUCLEOTIDE SEQUENCE</scope>
    <source>
        <tissue evidence="1">Shoot tissue taken approximately 20 cm above the soil surface</tissue>
    </source>
</reference>
<protein>
    <submittedName>
        <fullName evidence="1">Uncharacterized protein</fullName>
    </submittedName>
</protein>
<sequence>MVPRTPLSAVYVST</sequence>
<reference evidence="1" key="1">
    <citation type="submission" date="2014-09" db="EMBL/GenBank/DDBJ databases">
        <authorList>
            <person name="Magalhaes I.L.F."/>
            <person name="Oliveira U."/>
            <person name="Santos F.R."/>
            <person name="Vidigal T.H.D.A."/>
            <person name="Brescovit A.D."/>
            <person name="Santos A.J."/>
        </authorList>
    </citation>
    <scope>NUCLEOTIDE SEQUENCE</scope>
    <source>
        <tissue evidence="1">Shoot tissue taken approximately 20 cm above the soil surface</tissue>
    </source>
</reference>
<organism evidence="1">
    <name type="scientific">Arundo donax</name>
    <name type="common">Giant reed</name>
    <name type="synonym">Donax arundinaceus</name>
    <dbReference type="NCBI Taxonomy" id="35708"/>
    <lineage>
        <taxon>Eukaryota</taxon>
        <taxon>Viridiplantae</taxon>
        <taxon>Streptophyta</taxon>
        <taxon>Embryophyta</taxon>
        <taxon>Tracheophyta</taxon>
        <taxon>Spermatophyta</taxon>
        <taxon>Magnoliopsida</taxon>
        <taxon>Liliopsida</taxon>
        <taxon>Poales</taxon>
        <taxon>Poaceae</taxon>
        <taxon>PACMAD clade</taxon>
        <taxon>Arundinoideae</taxon>
        <taxon>Arundineae</taxon>
        <taxon>Arundo</taxon>
    </lineage>
</organism>
<proteinExistence type="predicted"/>
<evidence type="ECO:0000313" key="1">
    <source>
        <dbReference type="EMBL" id="JAD69068.1"/>
    </source>
</evidence>
<dbReference type="EMBL" id="GBRH01228827">
    <property type="protein sequence ID" value="JAD69068.1"/>
    <property type="molecule type" value="Transcribed_RNA"/>
</dbReference>